<evidence type="ECO:0000313" key="4">
    <source>
        <dbReference type="Proteomes" id="UP000195105"/>
    </source>
</evidence>
<dbReference type="Pfam" id="PF19291">
    <property type="entry name" value="TREH_N"/>
    <property type="match status" value="1"/>
</dbReference>
<name>A0A243S952_9ACTN</name>
<evidence type="ECO:0000259" key="1">
    <source>
        <dbReference type="Pfam" id="PF00723"/>
    </source>
</evidence>
<keyword evidence="3" id="KW-0378">Hydrolase</keyword>
<dbReference type="RefSeq" id="WP_086599672.1">
    <property type="nucleotide sequence ID" value="NZ_NGFN01000017.1"/>
</dbReference>
<evidence type="ECO:0000259" key="2">
    <source>
        <dbReference type="Pfam" id="PF19291"/>
    </source>
</evidence>
<proteinExistence type="predicted"/>
<dbReference type="Pfam" id="PF00723">
    <property type="entry name" value="Glyco_hydro_15"/>
    <property type="match status" value="1"/>
</dbReference>
<dbReference type="AlphaFoldDB" id="A0A243S952"/>
<dbReference type="Proteomes" id="UP000195105">
    <property type="component" value="Unassembled WGS sequence"/>
</dbReference>
<dbReference type="InterPro" id="IPR012341">
    <property type="entry name" value="6hp_glycosidase-like_sf"/>
</dbReference>
<sequence>MNEWSPAPHEGYLPIEDHGLIGDGRGCALVGRDGAISFMCVPRFDAPPLFCSLLDRHRGGSFLLRPDTLRLSRQHYIEDTGVLVTELRADTGVVEITDAFLLQPGARLEVDAPVGTGELVRHARVTQGSVDLAVAVQPRGETHVERQAAGWHLTCPRQALKLRLTASRPLPGPRCTLSLNQGEDVWFRMRWSERRGANSGRSVSQCVDDTVRAWRRWSAFVVDDTPRTDLVRRSVITLKLLDYVENGAIVAAPTSSLPERIGGDRNWDYRYAWIRDAAYTVFALRRIGLPDEAGGFLHWALSAAWRDGRMRVLYDVDGRPPPPEVIDEELEGYRRSAPVRWGNAAAEQLQHDVYGELLDCAFQWAATGRTLSAGLWHRLAGLAEQARTAWRRPDHGIWEVRTHGRPFTYSAAMCQVALDRAARLATRLNLPGNATTWAAEARHLTGRIIHDAWDEHTHSFTEHLGARGGLDASLLALPLRRVLPADHPRMIATTQAITERLGAGDGLLYRYLPQDSPDGLQEPEGAFLLCSFWLVDNLAGQGRVDEASELFEQLCSYASTLGLFAEQIDPADRSFLGNFPQALSHVGLLSSAVVLARTQRGVRPELSTHAWFR</sequence>
<feature type="domain" description="Trehalase-like N-terminal" evidence="2">
    <location>
        <begin position="13"/>
        <end position="88"/>
    </location>
</feature>
<dbReference type="InterPro" id="IPR011613">
    <property type="entry name" value="GH15-like"/>
</dbReference>
<reference evidence="3 4" key="1">
    <citation type="submission" date="2017-05" db="EMBL/GenBank/DDBJ databases">
        <title>Biotechnological potential of actinobacteria isolated from South African environments.</title>
        <authorList>
            <person name="Le Roes-Hill M."/>
            <person name="Prins A."/>
            <person name="Durrell K.A."/>
        </authorList>
    </citation>
    <scope>NUCLEOTIDE SEQUENCE [LARGE SCALE GENOMIC DNA]</scope>
    <source>
        <strain evidence="3 4">HMC13</strain>
    </source>
</reference>
<dbReference type="SUPFAM" id="SSF48208">
    <property type="entry name" value="Six-hairpin glycosidases"/>
    <property type="match status" value="1"/>
</dbReference>
<dbReference type="GO" id="GO:0005975">
    <property type="term" value="P:carbohydrate metabolic process"/>
    <property type="evidence" value="ECO:0007669"/>
    <property type="project" value="InterPro"/>
</dbReference>
<keyword evidence="4" id="KW-1185">Reference proteome</keyword>
<dbReference type="EMBL" id="NGFN01000017">
    <property type="protein sequence ID" value="OUD04254.1"/>
    <property type="molecule type" value="Genomic_DNA"/>
</dbReference>
<dbReference type="Gene3D" id="1.50.10.10">
    <property type="match status" value="1"/>
</dbReference>
<dbReference type="InterPro" id="IPR045582">
    <property type="entry name" value="Trehalase-like_N"/>
</dbReference>
<feature type="domain" description="GH15-like" evidence="1">
    <location>
        <begin position="227"/>
        <end position="591"/>
    </location>
</feature>
<dbReference type="InterPro" id="IPR008928">
    <property type="entry name" value="6-hairpin_glycosidase_sf"/>
</dbReference>
<dbReference type="PANTHER" id="PTHR31616">
    <property type="entry name" value="TREHALASE"/>
    <property type="match status" value="1"/>
</dbReference>
<comment type="caution">
    <text evidence="3">The sequence shown here is derived from an EMBL/GenBank/DDBJ whole genome shotgun (WGS) entry which is preliminary data.</text>
</comment>
<organism evidence="3 4">
    <name type="scientific">Streptomyces swartbergensis</name>
    <dbReference type="NCBI Taxonomy" id="487165"/>
    <lineage>
        <taxon>Bacteria</taxon>
        <taxon>Bacillati</taxon>
        <taxon>Actinomycetota</taxon>
        <taxon>Actinomycetes</taxon>
        <taxon>Kitasatosporales</taxon>
        <taxon>Streptomycetaceae</taxon>
        <taxon>Streptomyces</taxon>
    </lineage>
</organism>
<gene>
    <name evidence="3" type="ORF">CA983_05045</name>
</gene>
<dbReference type="GO" id="GO:0004553">
    <property type="term" value="F:hydrolase activity, hydrolyzing O-glycosyl compounds"/>
    <property type="evidence" value="ECO:0007669"/>
    <property type="project" value="UniProtKB-ARBA"/>
</dbReference>
<protein>
    <submittedName>
        <fullName evidence="3">Glycoside hydrolase family 15</fullName>
    </submittedName>
</protein>
<evidence type="ECO:0000313" key="3">
    <source>
        <dbReference type="EMBL" id="OUD04254.1"/>
    </source>
</evidence>
<accession>A0A243S952</accession>
<dbReference type="PANTHER" id="PTHR31616:SF0">
    <property type="entry name" value="GLUCAN 1,4-ALPHA-GLUCOSIDASE"/>
    <property type="match status" value="1"/>
</dbReference>